<gene>
    <name evidence="2" type="ORF">C495_17242</name>
</gene>
<dbReference type="PATRIC" id="fig|1230460.4.peg.3487"/>
<dbReference type="AlphaFoldDB" id="L9VTZ8"/>
<protein>
    <submittedName>
        <fullName evidence="2">Uncharacterized protein</fullName>
    </submittedName>
</protein>
<proteinExistence type="predicted"/>
<keyword evidence="3" id="KW-1185">Reference proteome</keyword>
<evidence type="ECO:0000256" key="1">
    <source>
        <dbReference type="SAM" id="MobiDB-lite"/>
    </source>
</evidence>
<feature type="region of interest" description="Disordered" evidence="1">
    <location>
        <begin position="1"/>
        <end position="32"/>
    </location>
</feature>
<organism evidence="2 3">
    <name type="scientific">Natronorubrum sulfidifaciens JCM 14089</name>
    <dbReference type="NCBI Taxonomy" id="1230460"/>
    <lineage>
        <taxon>Archaea</taxon>
        <taxon>Methanobacteriati</taxon>
        <taxon>Methanobacteriota</taxon>
        <taxon>Stenosarchaea group</taxon>
        <taxon>Halobacteria</taxon>
        <taxon>Halobacteriales</taxon>
        <taxon>Natrialbaceae</taxon>
        <taxon>Natronorubrum</taxon>
    </lineage>
</organism>
<evidence type="ECO:0000313" key="2">
    <source>
        <dbReference type="EMBL" id="ELY40685.1"/>
    </source>
</evidence>
<sequence>MISDGPQQPQHPAVHHEDKVEIGLPDAPKKAKRAGRDEMIRRMSAHGMAHTQIAEITGYSRSTVDIAVNRARALRIDDDDDIEVDLAAVATRLSALLELIDQSQSRSGNGNTTIANASGD</sequence>
<comment type="caution">
    <text evidence="2">The sequence shown here is derived from an EMBL/GenBank/DDBJ whole genome shotgun (WGS) entry which is preliminary data.</text>
</comment>
<evidence type="ECO:0000313" key="3">
    <source>
        <dbReference type="Proteomes" id="UP000011661"/>
    </source>
</evidence>
<dbReference type="EMBL" id="AOHX01000061">
    <property type="protein sequence ID" value="ELY40685.1"/>
    <property type="molecule type" value="Genomic_DNA"/>
</dbReference>
<accession>L9VTZ8</accession>
<feature type="compositionally biased region" description="Polar residues" evidence="1">
    <location>
        <begin position="1"/>
        <end position="10"/>
    </location>
</feature>
<dbReference type="Proteomes" id="UP000011661">
    <property type="component" value="Unassembled WGS sequence"/>
</dbReference>
<reference evidence="2 3" key="1">
    <citation type="journal article" date="2014" name="PLoS Genet.">
        <title>Phylogenetically driven sequencing of extremely halophilic archaea reveals strategies for static and dynamic osmo-response.</title>
        <authorList>
            <person name="Becker E.A."/>
            <person name="Seitzer P.M."/>
            <person name="Tritt A."/>
            <person name="Larsen D."/>
            <person name="Krusor M."/>
            <person name="Yao A.I."/>
            <person name="Wu D."/>
            <person name="Madern D."/>
            <person name="Eisen J.A."/>
            <person name="Darling A.E."/>
            <person name="Facciotti M.T."/>
        </authorList>
    </citation>
    <scope>NUCLEOTIDE SEQUENCE [LARGE SCALE GENOMIC DNA]</scope>
    <source>
        <strain evidence="2 3">JCM 14089</strain>
    </source>
</reference>
<name>L9VTZ8_9EURY</name>